<reference evidence="4 5" key="1">
    <citation type="submission" date="2014-07" db="EMBL/GenBank/DDBJ databases">
        <title>Tepidicaulis marinum gen. nov., sp. nov., a novel marine bacterium denitrifying nitrate to nitrous oxide strictly under microaerobic conditions.</title>
        <authorList>
            <person name="Takeuchi M."/>
            <person name="Yamagishi T."/>
            <person name="Kamagata Y."/>
            <person name="Oshima K."/>
            <person name="Hattori M."/>
            <person name="Katayama T."/>
            <person name="Hanada S."/>
            <person name="Tamaki H."/>
            <person name="Marumo K."/>
            <person name="Maeda H."/>
            <person name="Nedachi M."/>
            <person name="Iwasaki W."/>
            <person name="Suwa Y."/>
            <person name="Sakata S."/>
        </authorList>
    </citation>
    <scope>NUCLEOTIDE SEQUENCE [LARGE SCALE GENOMIC DNA]</scope>
    <source>
        <strain evidence="4 5">MA2</strain>
    </source>
</reference>
<name>A0A081BDU0_9HYPH</name>
<dbReference type="PANTHER" id="PTHR43189:SF1">
    <property type="entry name" value="ZINC-TYPE ALCOHOL DEHYDROGENASE-LIKE PROTEIN C1198.01"/>
    <property type="match status" value="1"/>
</dbReference>
<dbReference type="EMBL" id="BBIO01000016">
    <property type="protein sequence ID" value="GAK46208.1"/>
    <property type="molecule type" value="Genomic_DNA"/>
</dbReference>
<dbReference type="STRING" id="1333998.M2A_2707"/>
<keyword evidence="1" id="KW-0560">Oxidoreductase</keyword>
<comment type="caution">
    <text evidence="4">The sequence shown here is derived from an EMBL/GenBank/DDBJ whole genome shotgun (WGS) entry which is preliminary data.</text>
</comment>
<protein>
    <submittedName>
        <fullName evidence="4">Alcohol dehydrogenase</fullName>
    </submittedName>
</protein>
<dbReference type="SUPFAM" id="SSF51735">
    <property type="entry name" value="NAD(P)-binding Rossmann-fold domains"/>
    <property type="match status" value="1"/>
</dbReference>
<dbReference type="Gene3D" id="3.40.50.720">
    <property type="entry name" value="NAD(P)-binding Rossmann-like Domain"/>
    <property type="match status" value="1"/>
</dbReference>
<dbReference type="SUPFAM" id="SSF50129">
    <property type="entry name" value="GroES-like"/>
    <property type="match status" value="1"/>
</dbReference>
<proteinExistence type="predicted"/>
<organism evidence="4 5">
    <name type="scientific">Tepidicaulis marinus</name>
    <dbReference type="NCBI Taxonomy" id="1333998"/>
    <lineage>
        <taxon>Bacteria</taxon>
        <taxon>Pseudomonadati</taxon>
        <taxon>Pseudomonadota</taxon>
        <taxon>Alphaproteobacteria</taxon>
        <taxon>Hyphomicrobiales</taxon>
        <taxon>Parvibaculaceae</taxon>
        <taxon>Tepidicaulis</taxon>
    </lineage>
</organism>
<dbReference type="PANTHER" id="PTHR43189">
    <property type="entry name" value="ZINC-TYPE ALCOHOL DEHYDROGENASE-LIKE PROTEIN C1198.01-RELATED"/>
    <property type="match status" value="1"/>
</dbReference>
<dbReference type="InterPro" id="IPR013149">
    <property type="entry name" value="ADH-like_C"/>
</dbReference>
<dbReference type="eggNOG" id="COG1063">
    <property type="taxonomic scope" value="Bacteria"/>
</dbReference>
<dbReference type="AlphaFoldDB" id="A0A081BDU0"/>
<feature type="domain" description="Alcohol dehydrogenase-like C-terminal" evidence="2">
    <location>
        <begin position="175"/>
        <end position="320"/>
    </location>
</feature>
<evidence type="ECO:0000256" key="1">
    <source>
        <dbReference type="ARBA" id="ARBA00023002"/>
    </source>
</evidence>
<accession>A0A081BDU0</accession>
<dbReference type="GO" id="GO:0016491">
    <property type="term" value="F:oxidoreductase activity"/>
    <property type="evidence" value="ECO:0007669"/>
    <property type="project" value="UniProtKB-KW"/>
</dbReference>
<gene>
    <name evidence="4" type="ORF">M2A_2707</name>
</gene>
<dbReference type="InterPro" id="IPR011032">
    <property type="entry name" value="GroES-like_sf"/>
</dbReference>
<evidence type="ECO:0000259" key="2">
    <source>
        <dbReference type="Pfam" id="PF00107"/>
    </source>
</evidence>
<dbReference type="Pfam" id="PF08240">
    <property type="entry name" value="ADH_N"/>
    <property type="match status" value="1"/>
</dbReference>
<evidence type="ECO:0000259" key="3">
    <source>
        <dbReference type="Pfam" id="PF08240"/>
    </source>
</evidence>
<evidence type="ECO:0000313" key="5">
    <source>
        <dbReference type="Proteomes" id="UP000028702"/>
    </source>
</evidence>
<feature type="domain" description="Alcohol dehydrogenase-like N-terminal" evidence="3">
    <location>
        <begin position="22"/>
        <end position="136"/>
    </location>
</feature>
<evidence type="ECO:0000313" key="4">
    <source>
        <dbReference type="EMBL" id="GAK46208.1"/>
    </source>
</evidence>
<dbReference type="Pfam" id="PF00107">
    <property type="entry name" value="ADH_zinc_N"/>
    <property type="match status" value="1"/>
</dbReference>
<dbReference type="InterPro" id="IPR036291">
    <property type="entry name" value="NAD(P)-bd_dom_sf"/>
</dbReference>
<dbReference type="Gene3D" id="3.90.180.10">
    <property type="entry name" value="Medium-chain alcohol dehydrogenases, catalytic domain"/>
    <property type="match status" value="1"/>
</dbReference>
<dbReference type="RefSeq" id="WP_045448553.1">
    <property type="nucleotide sequence ID" value="NZ_BBIO01000016.1"/>
</dbReference>
<dbReference type="Proteomes" id="UP000028702">
    <property type="component" value="Unassembled WGS sequence"/>
</dbReference>
<dbReference type="CDD" id="cd08262">
    <property type="entry name" value="Zn_ADH8"/>
    <property type="match status" value="1"/>
</dbReference>
<dbReference type="InterPro" id="IPR013154">
    <property type="entry name" value="ADH-like_N"/>
</dbReference>
<keyword evidence="5" id="KW-1185">Reference proteome</keyword>
<sequence length="361" mass="38593">MRAAIFRDGGLVVDTMDVPEPGDGQVLVKTLACGICGSDLHALHHAQHMVDVAERTGSKSFKMDLKRDIVFGHEFCAEILDHGPGTQKTLKAGTRVCSMPLALNATGIEPVGYSNNLPGGYAENMVLNEMLLLEVPNGLPTEQAALTEPMAVGWHAVQKANLTKEDVPLVIGCGPVGLAVIAGLKIAGAGPIIAADFSPKRRKFAEMMGADIVLDPAETSPYKRWTEEAAPEGYDPDSMMTLLGLGPQLRPGVIFECVGVPGIIQQMLEGAPKAARIIVVGVCMEKDHIEPIFAINKELNLQFVLGYTPDEFAQSLHHLAEGKIEGEALVTGKVGVEGVEQAFKDLASPDVHAKILVEPWR</sequence>